<evidence type="ECO:0000313" key="4">
    <source>
        <dbReference type="Proteomes" id="UP000658258"/>
    </source>
</evidence>
<protein>
    <submittedName>
        <fullName evidence="3">Glycosyltransferase family 1 (GT1)</fullName>
    </submittedName>
</protein>
<dbReference type="EMBL" id="BNAG01000001">
    <property type="protein sequence ID" value="GHE53422.1"/>
    <property type="molecule type" value="Genomic_DNA"/>
</dbReference>
<sequence length="367" mass="41328">MSKKIRLLFIITNADFAGVPIHVLNIVKNLEQVQFEIQVVFGNHGPIIEHFEACNVECVFLENMRSDFNVKSDLRNIRVLRGIIRQFNPDLIHCHSAKAGLLGRVAAALEKKKCIYTIHGWGWRGKGVLKSLLIYGMEVFGYLVSGNHFICVCDDVKQQFFITRKSKKAIVQLNTANDYYLSSKPEDSDKVRIVMPARIDNAKDHHTVIKAWAKMNTSKLELTFCGEDTDSDTFRSRALGLLGEKIRTVRFLGSISDMSQIYSQCDVLLLSSNFEALPLSIIEGMSAGLPVVASNTGGIPELVANEVNGFLFEVGDDDMLAAYLEILSDKELRVKMGRESRNRYLKNHDGDKFIEQLTSTYKDIVNE</sequence>
<keyword evidence="4" id="KW-1185">Reference proteome</keyword>
<dbReference type="CDD" id="cd03808">
    <property type="entry name" value="GT4_CapM-like"/>
    <property type="match status" value="1"/>
</dbReference>
<reference evidence="4" key="1">
    <citation type="journal article" date="2019" name="Int. J. Syst. Evol. Microbiol.">
        <title>The Global Catalogue of Microorganisms (GCM) 10K type strain sequencing project: providing services to taxonomists for standard genome sequencing and annotation.</title>
        <authorList>
            <consortium name="The Broad Institute Genomics Platform"/>
            <consortium name="The Broad Institute Genome Sequencing Center for Infectious Disease"/>
            <person name="Wu L."/>
            <person name="Ma J."/>
        </authorList>
    </citation>
    <scope>NUCLEOTIDE SEQUENCE [LARGE SCALE GENOMIC DNA]</scope>
    <source>
        <strain evidence="4">CGMCC 1.15111</strain>
    </source>
</reference>
<dbReference type="SUPFAM" id="SSF53756">
    <property type="entry name" value="UDP-Glycosyltransferase/glycogen phosphorylase"/>
    <property type="match status" value="1"/>
</dbReference>
<evidence type="ECO:0000259" key="2">
    <source>
        <dbReference type="Pfam" id="PF13439"/>
    </source>
</evidence>
<evidence type="ECO:0000259" key="1">
    <source>
        <dbReference type="Pfam" id="PF00534"/>
    </source>
</evidence>
<feature type="domain" description="Glycosyltransferase subfamily 4-like N-terminal" evidence="2">
    <location>
        <begin position="18"/>
        <end position="159"/>
    </location>
</feature>
<dbReference type="RefSeq" id="WP_189628600.1">
    <property type="nucleotide sequence ID" value="NZ_BNAG01000001.1"/>
</dbReference>
<dbReference type="Pfam" id="PF13439">
    <property type="entry name" value="Glyco_transf_4"/>
    <property type="match status" value="1"/>
</dbReference>
<gene>
    <name evidence="3" type="primary">cps2F</name>
    <name evidence="3" type="ORF">GCM10011340_04920</name>
</gene>
<dbReference type="Pfam" id="PF00534">
    <property type="entry name" value="Glycos_transf_1"/>
    <property type="match status" value="1"/>
</dbReference>
<feature type="domain" description="Glycosyl transferase family 1" evidence="1">
    <location>
        <begin position="184"/>
        <end position="343"/>
    </location>
</feature>
<dbReference type="PANTHER" id="PTHR12526">
    <property type="entry name" value="GLYCOSYLTRANSFERASE"/>
    <property type="match status" value="1"/>
</dbReference>
<dbReference type="InterPro" id="IPR028098">
    <property type="entry name" value="Glyco_trans_4-like_N"/>
</dbReference>
<dbReference type="Proteomes" id="UP000658258">
    <property type="component" value="Unassembled WGS sequence"/>
</dbReference>
<proteinExistence type="predicted"/>
<organism evidence="3 4">
    <name type="scientific">Roseivirga thermotolerans</name>
    <dbReference type="NCBI Taxonomy" id="1758176"/>
    <lineage>
        <taxon>Bacteria</taxon>
        <taxon>Pseudomonadati</taxon>
        <taxon>Bacteroidota</taxon>
        <taxon>Cytophagia</taxon>
        <taxon>Cytophagales</taxon>
        <taxon>Roseivirgaceae</taxon>
        <taxon>Roseivirga</taxon>
    </lineage>
</organism>
<name>A0ABQ3I3S5_9BACT</name>
<dbReference type="Gene3D" id="3.40.50.2000">
    <property type="entry name" value="Glycogen Phosphorylase B"/>
    <property type="match status" value="2"/>
</dbReference>
<comment type="caution">
    <text evidence="3">The sequence shown here is derived from an EMBL/GenBank/DDBJ whole genome shotgun (WGS) entry which is preliminary data.</text>
</comment>
<dbReference type="InterPro" id="IPR001296">
    <property type="entry name" value="Glyco_trans_1"/>
</dbReference>
<dbReference type="PANTHER" id="PTHR12526:SF630">
    <property type="entry name" value="GLYCOSYLTRANSFERASE"/>
    <property type="match status" value="1"/>
</dbReference>
<evidence type="ECO:0000313" key="3">
    <source>
        <dbReference type="EMBL" id="GHE53422.1"/>
    </source>
</evidence>
<accession>A0ABQ3I3S5</accession>